<dbReference type="PANTHER" id="PTHR43344:SF2">
    <property type="entry name" value="PHOSPHOSERINE PHOSPHATASE"/>
    <property type="match status" value="1"/>
</dbReference>
<dbReference type="SUPFAM" id="SSF56784">
    <property type="entry name" value="HAD-like"/>
    <property type="match status" value="1"/>
</dbReference>
<gene>
    <name evidence="12" type="ORF">CROE0942_LOCUS1488</name>
    <name evidence="13" type="ORF">FNF27_08103</name>
</gene>
<dbReference type="NCBIfam" id="TIGR01488">
    <property type="entry name" value="HAD-SF-IB"/>
    <property type="match status" value="1"/>
</dbReference>
<accession>A0A5A8D915</accession>
<dbReference type="AlphaFoldDB" id="A0A5A8D915"/>
<keyword evidence="7" id="KW-0378">Hydrolase</keyword>
<comment type="pathway">
    <text evidence="2">Amino-acid biosynthesis; L-serine biosynthesis; L-serine from 3-phospho-D-glycerate: step 3/3.</text>
</comment>
<evidence type="ECO:0000313" key="12">
    <source>
        <dbReference type="EMBL" id="CAD8557154.1"/>
    </source>
</evidence>
<evidence type="ECO:0000256" key="7">
    <source>
        <dbReference type="ARBA" id="ARBA00022801"/>
    </source>
</evidence>
<evidence type="ECO:0000313" key="14">
    <source>
        <dbReference type="Proteomes" id="UP000322899"/>
    </source>
</evidence>
<keyword evidence="8" id="KW-0460">Magnesium</keyword>
<dbReference type="CDD" id="cd04309">
    <property type="entry name" value="HAD_PSP_eu"/>
    <property type="match status" value="1"/>
</dbReference>
<dbReference type="OrthoDB" id="27226at2759"/>
<evidence type="ECO:0000256" key="8">
    <source>
        <dbReference type="ARBA" id="ARBA00022842"/>
    </source>
</evidence>
<reference evidence="12" key="2">
    <citation type="submission" date="2021-01" db="EMBL/GenBank/DDBJ databases">
        <authorList>
            <person name="Corre E."/>
            <person name="Pelletier E."/>
            <person name="Niang G."/>
            <person name="Scheremetjew M."/>
            <person name="Finn R."/>
            <person name="Kale V."/>
            <person name="Holt S."/>
            <person name="Cochrane G."/>
            <person name="Meng A."/>
            <person name="Brown T."/>
            <person name="Cohen L."/>
        </authorList>
    </citation>
    <scope>NUCLEOTIDE SEQUENCE</scope>
    <source>
        <strain evidence="12">E4-10</strain>
    </source>
</reference>
<feature type="active site" description="Nucleophile" evidence="11">
    <location>
        <position position="35"/>
    </location>
</feature>
<evidence type="ECO:0000256" key="10">
    <source>
        <dbReference type="ARBA" id="ARBA00031693"/>
    </source>
</evidence>
<proteinExistence type="inferred from homology"/>
<dbReference type="GO" id="GO:0036424">
    <property type="term" value="F:L-phosphoserine phosphatase activity"/>
    <property type="evidence" value="ECO:0007669"/>
    <property type="project" value="InterPro"/>
</dbReference>
<dbReference type="EC" id="3.1.3.3" evidence="4"/>
<evidence type="ECO:0000256" key="2">
    <source>
        <dbReference type="ARBA" id="ARBA00005135"/>
    </source>
</evidence>
<evidence type="ECO:0000256" key="4">
    <source>
        <dbReference type="ARBA" id="ARBA00012640"/>
    </source>
</evidence>
<protein>
    <recommendedName>
        <fullName evidence="4">phosphoserine phosphatase</fullName>
        <ecNumber evidence="4">3.1.3.3</ecNumber>
    </recommendedName>
    <alternativeName>
        <fullName evidence="10">O-phosphoserine phosphohydrolase</fullName>
    </alternativeName>
</protein>
<comment type="cofactor">
    <cofactor evidence="1">
        <name>Mg(2+)</name>
        <dbReference type="ChEBI" id="CHEBI:18420"/>
    </cofactor>
</comment>
<evidence type="ECO:0000256" key="1">
    <source>
        <dbReference type="ARBA" id="ARBA00001946"/>
    </source>
</evidence>
<name>A0A5A8D915_CAFRO</name>
<evidence type="ECO:0000256" key="3">
    <source>
        <dbReference type="ARBA" id="ARBA00009184"/>
    </source>
</evidence>
<dbReference type="InterPro" id="IPR004469">
    <property type="entry name" value="PSP"/>
</dbReference>
<keyword evidence="9" id="KW-0718">Serine biosynthesis</keyword>
<keyword evidence="5" id="KW-0028">Amino-acid biosynthesis</keyword>
<dbReference type="Gene3D" id="3.40.50.1000">
    <property type="entry name" value="HAD superfamily/HAD-like"/>
    <property type="match status" value="1"/>
</dbReference>
<organism evidence="13 14">
    <name type="scientific">Cafeteria roenbergensis</name>
    <name type="common">Marine flagellate</name>
    <dbReference type="NCBI Taxonomy" id="33653"/>
    <lineage>
        <taxon>Eukaryota</taxon>
        <taxon>Sar</taxon>
        <taxon>Stramenopiles</taxon>
        <taxon>Bigyra</taxon>
        <taxon>Opalozoa</taxon>
        <taxon>Bicosoecida</taxon>
        <taxon>Cafeteriaceae</taxon>
        <taxon>Cafeteria</taxon>
    </lineage>
</organism>
<dbReference type="InterPro" id="IPR023214">
    <property type="entry name" value="HAD_sf"/>
</dbReference>
<evidence type="ECO:0000256" key="6">
    <source>
        <dbReference type="ARBA" id="ARBA00022723"/>
    </source>
</evidence>
<dbReference type="EMBL" id="HBET01002027">
    <property type="protein sequence ID" value="CAD8557154.1"/>
    <property type="molecule type" value="Transcribed_RNA"/>
</dbReference>
<dbReference type="NCBIfam" id="TIGR00338">
    <property type="entry name" value="serB"/>
    <property type="match status" value="1"/>
</dbReference>
<evidence type="ECO:0000256" key="9">
    <source>
        <dbReference type="ARBA" id="ARBA00023299"/>
    </source>
</evidence>
<sequence length="263" mass="27725">MSAASEAAVEPCSKSDMTREEAKLAFQEADAVCFDVDSTVVTTEGVDEFAAFLGVGDKVAELTASAMNGDMKFHEALDARLSIMGATAESLDEFVRTHPATFTPGVERLIVSLQARGTHVYLVSGGFTQMIFPLADRLSLPRSRVFANTILFGDEGEYSGFDQTAPTAWAGGKAKVIAQLRQEHGYPVVAMVGDGATDLEARPPADVFVGFGGIAQRPEVMANADLWVTDFADVQAILDEAATATEAAAATEAAEDTSSSARS</sequence>
<comment type="similarity">
    <text evidence="3">Belongs to the HAD-like hydrolase superfamily. SerB family.</text>
</comment>
<dbReference type="Gene3D" id="1.10.150.210">
    <property type="entry name" value="Phosphoserine phosphatase, domain 2"/>
    <property type="match status" value="1"/>
</dbReference>
<dbReference type="GO" id="GO:0005737">
    <property type="term" value="C:cytoplasm"/>
    <property type="evidence" value="ECO:0007669"/>
    <property type="project" value="TreeGrafter"/>
</dbReference>
<dbReference type="Proteomes" id="UP000322899">
    <property type="component" value="Unassembled WGS sequence"/>
</dbReference>
<dbReference type="InterPro" id="IPR050582">
    <property type="entry name" value="HAD-like_SerB"/>
</dbReference>
<dbReference type="GO" id="GO:0006564">
    <property type="term" value="P:L-serine biosynthetic process"/>
    <property type="evidence" value="ECO:0007669"/>
    <property type="project" value="UniProtKB-KW"/>
</dbReference>
<dbReference type="InterPro" id="IPR036412">
    <property type="entry name" value="HAD-like_sf"/>
</dbReference>
<evidence type="ECO:0000313" key="13">
    <source>
        <dbReference type="EMBL" id="KAA0162013.1"/>
    </source>
</evidence>
<feature type="active site" description="Proton donor" evidence="11">
    <location>
        <position position="37"/>
    </location>
</feature>
<evidence type="ECO:0000256" key="5">
    <source>
        <dbReference type="ARBA" id="ARBA00022605"/>
    </source>
</evidence>
<dbReference type="GO" id="GO:0000287">
    <property type="term" value="F:magnesium ion binding"/>
    <property type="evidence" value="ECO:0007669"/>
    <property type="project" value="TreeGrafter"/>
</dbReference>
<reference evidence="13 14" key="1">
    <citation type="submission" date="2019-07" db="EMBL/GenBank/DDBJ databases">
        <title>Genomes of Cafeteria roenbergensis.</title>
        <authorList>
            <person name="Fischer M.G."/>
            <person name="Hackl T."/>
            <person name="Roman M."/>
        </authorList>
    </citation>
    <scope>NUCLEOTIDE SEQUENCE [LARGE SCALE GENOMIC DNA]</scope>
    <source>
        <strain evidence="13 14">E4-10P</strain>
    </source>
</reference>
<dbReference type="PANTHER" id="PTHR43344">
    <property type="entry name" value="PHOSPHOSERINE PHOSPHATASE"/>
    <property type="match status" value="1"/>
</dbReference>
<dbReference type="EMBL" id="VLTO01000129">
    <property type="protein sequence ID" value="KAA0162013.1"/>
    <property type="molecule type" value="Genomic_DNA"/>
</dbReference>
<dbReference type="UniPathway" id="UPA00135">
    <property type="reaction ID" value="UER00198"/>
</dbReference>
<dbReference type="Pfam" id="PF00702">
    <property type="entry name" value="Hydrolase"/>
    <property type="match status" value="1"/>
</dbReference>
<keyword evidence="6" id="KW-0479">Metal-binding</keyword>
<evidence type="ECO:0000256" key="11">
    <source>
        <dbReference type="PIRSR" id="PIRSR604469-1"/>
    </source>
</evidence>